<feature type="transmembrane region" description="Helical" evidence="1">
    <location>
        <begin position="6"/>
        <end position="22"/>
    </location>
</feature>
<keyword evidence="2" id="KW-0808">Transferase</keyword>
<comment type="caution">
    <text evidence="2">The sequence shown here is derived from an EMBL/GenBank/DDBJ whole genome shotgun (WGS) entry which is preliminary data.</text>
</comment>
<gene>
    <name evidence="2" type="ORF">INT08_05560</name>
</gene>
<reference evidence="2 3" key="1">
    <citation type="journal article" date="2020" name="Microorganisms">
        <title>Simultaneous Genome Sequencing of Prosthecochloris ethylica and Desulfuromonas acetoxidans within a Syntrophic Mixture Reveals Unique Pili and Protein Interactions.</title>
        <authorList>
            <person name="Kyndt J.A."/>
            <person name="Van Beeumen J.J."/>
            <person name="Meyer T.E."/>
        </authorList>
    </citation>
    <scope>NUCLEOTIDE SEQUENCE [LARGE SCALE GENOMIC DNA]</scope>
    <source>
        <strain evidence="2 3">N3</strain>
    </source>
</reference>
<evidence type="ECO:0000313" key="3">
    <source>
        <dbReference type="Proteomes" id="UP000619838"/>
    </source>
</evidence>
<feature type="transmembrane region" description="Helical" evidence="1">
    <location>
        <begin position="131"/>
        <end position="156"/>
    </location>
</feature>
<dbReference type="GO" id="GO:0016301">
    <property type="term" value="F:kinase activity"/>
    <property type="evidence" value="ECO:0007669"/>
    <property type="project" value="UniProtKB-KW"/>
</dbReference>
<name>A0ABR9XRG5_9CHLB</name>
<keyword evidence="1" id="KW-0812">Transmembrane</keyword>
<evidence type="ECO:0000313" key="2">
    <source>
        <dbReference type="EMBL" id="MBF0636642.1"/>
    </source>
</evidence>
<keyword evidence="2" id="KW-0418">Kinase</keyword>
<dbReference type="Proteomes" id="UP000619838">
    <property type="component" value="Unassembled WGS sequence"/>
</dbReference>
<dbReference type="RefSeq" id="WP_114608565.1">
    <property type="nucleotide sequence ID" value="NZ_JABVZQ010000008.1"/>
</dbReference>
<protein>
    <submittedName>
        <fullName evidence="2">Histidine kinase</fullName>
    </submittedName>
</protein>
<proteinExistence type="predicted"/>
<sequence length="164" mass="18014">MLKDHVTNIIVLIVVSLVQLFLGSRITLFGTFPDMLTICIVFIALRYGMNTSMTYGFFTGLLIGFFTGPFGLDALAKTIEGFVAGFFHIPEDSHASPSQKRKMFFTSLMLASLSGKTVVALAVNLQALPLWLHLLLNVLLASTLTLLLGAAIYQFVLRKTILLN</sequence>
<keyword evidence="3" id="KW-1185">Reference proteome</keyword>
<feature type="transmembrane region" description="Helical" evidence="1">
    <location>
        <begin position="103"/>
        <end position="125"/>
    </location>
</feature>
<keyword evidence="1" id="KW-1133">Transmembrane helix</keyword>
<dbReference type="EMBL" id="JADGII010000007">
    <property type="protein sequence ID" value="MBF0636642.1"/>
    <property type="molecule type" value="Genomic_DNA"/>
</dbReference>
<keyword evidence="1" id="KW-0472">Membrane</keyword>
<accession>A0ABR9XRG5</accession>
<feature type="transmembrane region" description="Helical" evidence="1">
    <location>
        <begin position="29"/>
        <end position="49"/>
    </location>
</feature>
<feature type="transmembrane region" description="Helical" evidence="1">
    <location>
        <begin position="55"/>
        <end position="76"/>
    </location>
</feature>
<organism evidence="2 3">
    <name type="scientific">Prosthecochloris ethylica</name>
    <dbReference type="NCBI Taxonomy" id="2743976"/>
    <lineage>
        <taxon>Bacteria</taxon>
        <taxon>Pseudomonadati</taxon>
        <taxon>Chlorobiota</taxon>
        <taxon>Chlorobiia</taxon>
        <taxon>Chlorobiales</taxon>
        <taxon>Chlorobiaceae</taxon>
        <taxon>Prosthecochloris</taxon>
    </lineage>
</organism>
<evidence type="ECO:0000256" key="1">
    <source>
        <dbReference type="SAM" id="Phobius"/>
    </source>
</evidence>